<evidence type="ECO:0000313" key="2">
    <source>
        <dbReference type="Proteomes" id="UP000419144"/>
    </source>
</evidence>
<dbReference type="GO" id="GO:0004812">
    <property type="term" value="F:aminoacyl-tRNA ligase activity"/>
    <property type="evidence" value="ECO:0007669"/>
    <property type="project" value="UniProtKB-KW"/>
</dbReference>
<reference evidence="1" key="1">
    <citation type="submission" date="2019-11" db="EMBL/GenBank/DDBJ databases">
        <title>Leishmania tarentolae CDS.</title>
        <authorList>
            <person name="Goto Y."/>
            <person name="Yamagishi J."/>
        </authorList>
    </citation>
    <scope>NUCLEOTIDE SEQUENCE [LARGE SCALE GENOMIC DNA]</scope>
    <source>
        <strain evidence="1">Parrot Tar II</strain>
    </source>
</reference>
<dbReference type="AlphaFoldDB" id="A0A640KFH3"/>
<dbReference type="EMBL" id="BLBS01000023">
    <property type="protein sequence ID" value="GET87835.1"/>
    <property type="molecule type" value="Genomic_DNA"/>
</dbReference>
<organism evidence="1 2">
    <name type="scientific">Leishmania tarentolae</name>
    <name type="common">Sauroleishmania tarentolae</name>
    <dbReference type="NCBI Taxonomy" id="5689"/>
    <lineage>
        <taxon>Eukaryota</taxon>
        <taxon>Discoba</taxon>
        <taxon>Euglenozoa</taxon>
        <taxon>Kinetoplastea</taxon>
        <taxon>Metakinetoplastina</taxon>
        <taxon>Trypanosomatida</taxon>
        <taxon>Trypanosomatidae</taxon>
        <taxon>Leishmaniinae</taxon>
        <taxon>Leishmania</taxon>
        <taxon>lizard Leishmania</taxon>
    </lineage>
</organism>
<evidence type="ECO:0000313" key="1">
    <source>
        <dbReference type="EMBL" id="GET87835.1"/>
    </source>
</evidence>
<dbReference type="Proteomes" id="UP000419144">
    <property type="component" value="Unassembled WGS sequence"/>
</dbReference>
<protein>
    <submittedName>
        <fullName evidence="1">Prolyl-tRNA synthetase, putative</fullName>
    </submittedName>
</protein>
<accession>A0A640KFH3</accession>
<sequence length="710" mass="81655">MPVPHISNRTPQPTCAHTLRITSTTVRARQRCRSVAAPKQHPRRRRLRAALADARVALHGLRLLKRDAQRLRSHAWRTRILARLLRLRSLRLLRAVLLHLVLALHRAAPRRKNQALPVQRRHKLRPLRHTHAMRLHRRLRARVHLRLHVLQQRSYRHRRLRIPRNRVPRAAMPHGHRKRPLRKLPRPKLHAQRHALHFPVVEPPPGAVVVAQVALRAHAALAQLALQPPAACKQLLPRILRRVLRDPHRDDDHLCRRNARRHHHAAVVTVHHDHHADHTRRQPPAVLPRDQRLLVVLRVLEADVEHLAEVLPQVVARRALAPAPNSLNERLHRRRVVPASELLLLRLAPAHHRHRQKLLVHRRIALQDVQHLLRALLRLRPRAVPLLPQELASPNERRRVRELPPDHVVPHVQPHGQVAVRANPLRVVRVHHRLARRPHSHRLLQLRVASARHPCNLRRKALDMVLLPLQAAARHEHREVAVLHAKLLDLPPKKPLHALPHVVCPGTDNVAPGHVVVLDHLRLRDHIDVPRREVLLALHRDAELRLARLCSRRRTSSSATLRRSSLRGYLLRLRSRSSRSRSSRAARHRSIGRSCAKVHQLVRIPDLLEVLLEVLKCDDGSVIVAAHAEGEWLCATLQRAVHEERNGTALLVVDEGERCDASLHDGEALLQHLVGSKAEILGVGDLLNELEVRRRGLERCRHHQFALLAL</sequence>
<proteinExistence type="predicted"/>
<dbReference type="VEuPathDB" id="TriTrypDB:LtaPh_1811901"/>
<name>A0A640KFH3_LEITA</name>
<comment type="caution">
    <text evidence="1">The sequence shown here is derived from an EMBL/GenBank/DDBJ whole genome shotgun (WGS) entry which is preliminary data.</text>
</comment>
<gene>
    <name evidence="1" type="ORF">LtaPh_1811901</name>
</gene>
<keyword evidence="2" id="KW-1185">Reference proteome</keyword>